<evidence type="ECO:0000256" key="8">
    <source>
        <dbReference type="ARBA" id="ARBA00023136"/>
    </source>
</evidence>
<gene>
    <name evidence="11" type="ORF">CQW23_19080</name>
</gene>
<dbReference type="InterPro" id="IPR001611">
    <property type="entry name" value="Leu-rich_rpt"/>
</dbReference>
<evidence type="ECO:0000256" key="7">
    <source>
        <dbReference type="ARBA" id="ARBA00022989"/>
    </source>
</evidence>
<evidence type="ECO:0000256" key="6">
    <source>
        <dbReference type="ARBA" id="ARBA00022737"/>
    </source>
</evidence>
<evidence type="ECO:0000256" key="1">
    <source>
        <dbReference type="ARBA" id="ARBA00004251"/>
    </source>
</evidence>
<keyword evidence="12" id="KW-1185">Reference proteome</keyword>
<evidence type="ECO:0000256" key="3">
    <source>
        <dbReference type="ARBA" id="ARBA00022475"/>
    </source>
</evidence>
<dbReference type="SUPFAM" id="SSF52058">
    <property type="entry name" value="L domain-like"/>
    <property type="match status" value="1"/>
</dbReference>
<evidence type="ECO:0000256" key="10">
    <source>
        <dbReference type="ARBA" id="ARBA00023180"/>
    </source>
</evidence>
<comment type="similarity">
    <text evidence="2">Belongs to the RLP family.</text>
</comment>
<keyword evidence="6" id="KW-0677">Repeat</keyword>
<keyword evidence="8" id="KW-0472">Membrane</keyword>
<keyword evidence="3" id="KW-1003">Cell membrane</keyword>
<comment type="caution">
    <text evidence="11">The sequence shown here is derived from an EMBL/GenBank/DDBJ whole genome shotgun (WGS) entry which is preliminary data.</text>
</comment>
<dbReference type="Gene3D" id="3.80.10.10">
    <property type="entry name" value="Ribonuclease Inhibitor"/>
    <property type="match status" value="1"/>
</dbReference>
<sequence>MLDLGSNNLNGAIPQCLGEMSGLKVLDLSNNCLSGTINTTFNTEHRLSIISLYGNKLKGKVPPSLINCTNLEFLDLGNNELNDTFPSWSGDLPHLQILSLRSNKLYGPISDSRAYNSFAQIGVIDLSSKGFTGDLLGSLFENFQPMLIGENSGTREYVAYTYFVFYANNLIVTTKGLDKECHDPNWGPGRDEHSEP</sequence>
<dbReference type="PANTHER" id="PTHR27004">
    <property type="entry name" value="RECEPTOR-LIKE PROTEIN 12 ISOFORM X1"/>
    <property type="match status" value="1"/>
</dbReference>
<proteinExistence type="inferred from homology"/>
<dbReference type="InterPro" id="IPR032675">
    <property type="entry name" value="LRR_dom_sf"/>
</dbReference>
<dbReference type="EMBL" id="MLFT02000008">
    <property type="protein sequence ID" value="PHT40226.1"/>
    <property type="molecule type" value="Genomic_DNA"/>
</dbReference>
<evidence type="ECO:0008006" key="13">
    <source>
        <dbReference type="Google" id="ProtNLM"/>
    </source>
</evidence>
<keyword evidence="7" id="KW-1133">Transmembrane helix</keyword>
<reference evidence="12" key="2">
    <citation type="journal article" date="2017" name="J. Anim. Genet.">
        <title>Multiple reference genome sequences of hot pepper reveal the massive evolution of plant disease resistance genes by retroduplication.</title>
        <authorList>
            <person name="Kim S."/>
            <person name="Park J."/>
            <person name="Yeom S.-I."/>
            <person name="Kim Y.-M."/>
            <person name="Seo E."/>
            <person name="Kim K.-T."/>
            <person name="Kim M.-S."/>
            <person name="Lee J.M."/>
            <person name="Cheong K."/>
            <person name="Shin H.-S."/>
            <person name="Kim S.-B."/>
            <person name="Han K."/>
            <person name="Lee J."/>
            <person name="Park M."/>
            <person name="Lee H.-A."/>
            <person name="Lee H.-Y."/>
            <person name="Lee Y."/>
            <person name="Oh S."/>
            <person name="Lee J.H."/>
            <person name="Choi E."/>
            <person name="Choi E."/>
            <person name="Lee S.E."/>
            <person name="Jeon J."/>
            <person name="Kim H."/>
            <person name="Choi G."/>
            <person name="Song H."/>
            <person name="Lee J."/>
            <person name="Lee S.-C."/>
            <person name="Kwon J.-K."/>
            <person name="Lee H.-Y."/>
            <person name="Koo N."/>
            <person name="Hong Y."/>
            <person name="Kim R.W."/>
            <person name="Kang W.-H."/>
            <person name="Huh J.H."/>
            <person name="Kang B.-C."/>
            <person name="Yang T.-J."/>
            <person name="Lee Y.-H."/>
            <person name="Bennetzen J.L."/>
            <person name="Choi D."/>
        </authorList>
    </citation>
    <scope>NUCLEOTIDE SEQUENCE [LARGE SCALE GENOMIC DNA]</scope>
    <source>
        <strain evidence="12">cv. PBC81</strain>
    </source>
</reference>
<dbReference type="PRINTS" id="PR00019">
    <property type="entry name" value="LEURICHRPT"/>
</dbReference>
<reference evidence="11 12" key="1">
    <citation type="journal article" date="2017" name="Genome Biol.">
        <title>New reference genome sequences of hot pepper reveal the massive evolution of plant disease-resistance genes by retroduplication.</title>
        <authorList>
            <person name="Kim S."/>
            <person name="Park J."/>
            <person name="Yeom S.I."/>
            <person name="Kim Y.M."/>
            <person name="Seo E."/>
            <person name="Kim K.T."/>
            <person name="Kim M.S."/>
            <person name="Lee J.M."/>
            <person name="Cheong K."/>
            <person name="Shin H.S."/>
            <person name="Kim S.B."/>
            <person name="Han K."/>
            <person name="Lee J."/>
            <person name="Park M."/>
            <person name="Lee H.A."/>
            <person name="Lee H.Y."/>
            <person name="Lee Y."/>
            <person name="Oh S."/>
            <person name="Lee J.H."/>
            <person name="Choi E."/>
            <person name="Choi E."/>
            <person name="Lee S.E."/>
            <person name="Jeon J."/>
            <person name="Kim H."/>
            <person name="Choi G."/>
            <person name="Song H."/>
            <person name="Lee J."/>
            <person name="Lee S.C."/>
            <person name="Kwon J.K."/>
            <person name="Lee H.Y."/>
            <person name="Koo N."/>
            <person name="Hong Y."/>
            <person name="Kim R.W."/>
            <person name="Kang W.H."/>
            <person name="Huh J.H."/>
            <person name="Kang B.C."/>
            <person name="Yang T.J."/>
            <person name="Lee Y.H."/>
            <person name="Bennetzen J.L."/>
            <person name="Choi D."/>
        </authorList>
    </citation>
    <scope>NUCLEOTIDE SEQUENCE [LARGE SCALE GENOMIC DNA]</scope>
    <source>
        <strain evidence="12">cv. PBC81</strain>
    </source>
</reference>
<dbReference type="GO" id="GO:0005886">
    <property type="term" value="C:plasma membrane"/>
    <property type="evidence" value="ECO:0007669"/>
    <property type="project" value="UniProtKB-SubCell"/>
</dbReference>
<organism evidence="11 12">
    <name type="scientific">Capsicum baccatum</name>
    <name type="common">Peruvian pepper</name>
    <dbReference type="NCBI Taxonomy" id="33114"/>
    <lineage>
        <taxon>Eukaryota</taxon>
        <taxon>Viridiplantae</taxon>
        <taxon>Streptophyta</taxon>
        <taxon>Embryophyta</taxon>
        <taxon>Tracheophyta</taxon>
        <taxon>Spermatophyta</taxon>
        <taxon>Magnoliopsida</taxon>
        <taxon>eudicotyledons</taxon>
        <taxon>Gunneridae</taxon>
        <taxon>Pentapetalae</taxon>
        <taxon>asterids</taxon>
        <taxon>lamiids</taxon>
        <taxon>Solanales</taxon>
        <taxon>Solanaceae</taxon>
        <taxon>Solanoideae</taxon>
        <taxon>Capsiceae</taxon>
        <taxon>Capsicum</taxon>
    </lineage>
</organism>
<dbReference type="OrthoDB" id="442066at2759"/>
<keyword evidence="10" id="KW-0325">Glycoprotein</keyword>
<name>A0A2G2W4R7_CAPBA</name>
<evidence type="ECO:0000256" key="2">
    <source>
        <dbReference type="ARBA" id="ARBA00009592"/>
    </source>
</evidence>
<evidence type="ECO:0000313" key="12">
    <source>
        <dbReference type="Proteomes" id="UP000224567"/>
    </source>
</evidence>
<dbReference type="PANTHER" id="PTHR27004:SF410">
    <property type="entry name" value="LEUCINE-RICH REPEAT-CONTAINING N-TERMINAL PLANT-TYPE DOMAIN-CONTAINING PROTEIN"/>
    <property type="match status" value="1"/>
</dbReference>
<protein>
    <recommendedName>
        <fullName evidence="13">LRR receptor-like serine/threonine-protein kinase</fullName>
    </recommendedName>
</protein>
<keyword evidence="4" id="KW-0433">Leucine-rich repeat</keyword>
<dbReference type="STRING" id="33114.A0A2G2W4R7"/>
<dbReference type="Proteomes" id="UP000224567">
    <property type="component" value="Unassembled WGS sequence"/>
</dbReference>
<dbReference type="Pfam" id="PF00560">
    <property type="entry name" value="LRR_1"/>
    <property type="match status" value="1"/>
</dbReference>
<evidence type="ECO:0000313" key="11">
    <source>
        <dbReference type="EMBL" id="PHT40226.1"/>
    </source>
</evidence>
<evidence type="ECO:0000256" key="4">
    <source>
        <dbReference type="ARBA" id="ARBA00022614"/>
    </source>
</evidence>
<evidence type="ECO:0000256" key="9">
    <source>
        <dbReference type="ARBA" id="ARBA00023170"/>
    </source>
</evidence>
<keyword evidence="9" id="KW-0675">Receptor</keyword>
<dbReference type="AlphaFoldDB" id="A0A2G2W4R7"/>
<evidence type="ECO:0000256" key="5">
    <source>
        <dbReference type="ARBA" id="ARBA00022692"/>
    </source>
</evidence>
<keyword evidence="5" id="KW-0812">Transmembrane</keyword>
<dbReference type="Pfam" id="PF13855">
    <property type="entry name" value="LRR_8"/>
    <property type="match status" value="1"/>
</dbReference>
<accession>A0A2G2W4R7</accession>
<comment type="subcellular location">
    <subcellularLocation>
        <location evidence="1">Cell membrane</location>
        <topology evidence="1">Single-pass type I membrane protein</topology>
    </subcellularLocation>
</comment>